<gene>
    <name evidence="2" type="ORF">GCM10023081_22590</name>
</gene>
<dbReference type="RefSeq" id="WP_345150852.1">
    <property type="nucleotide sequence ID" value="NZ_BAABEO010000015.1"/>
</dbReference>
<protein>
    <recommendedName>
        <fullName evidence="1">SnoaL-like domain-containing protein</fullName>
    </recommendedName>
</protein>
<evidence type="ECO:0000313" key="3">
    <source>
        <dbReference type="Proteomes" id="UP001500752"/>
    </source>
</evidence>
<proteinExistence type="predicted"/>
<dbReference type="Pfam" id="PF13577">
    <property type="entry name" value="SnoaL_4"/>
    <property type="match status" value="1"/>
</dbReference>
<evidence type="ECO:0000313" key="2">
    <source>
        <dbReference type="EMBL" id="GAA3684428.1"/>
    </source>
</evidence>
<dbReference type="InterPro" id="IPR032710">
    <property type="entry name" value="NTF2-like_dom_sf"/>
</dbReference>
<feature type="domain" description="SnoaL-like" evidence="1">
    <location>
        <begin position="20"/>
        <end position="136"/>
    </location>
</feature>
<accession>A0ABP7CDK8</accession>
<organism evidence="2 3">
    <name type="scientific">Arthrobacter ginkgonis</name>
    <dbReference type="NCBI Taxonomy" id="1630594"/>
    <lineage>
        <taxon>Bacteria</taxon>
        <taxon>Bacillati</taxon>
        <taxon>Actinomycetota</taxon>
        <taxon>Actinomycetes</taxon>
        <taxon>Micrococcales</taxon>
        <taxon>Micrococcaceae</taxon>
        <taxon>Arthrobacter</taxon>
    </lineage>
</organism>
<comment type="caution">
    <text evidence="2">The sequence shown here is derived from an EMBL/GenBank/DDBJ whole genome shotgun (WGS) entry which is preliminary data.</text>
</comment>
<evidence type="ECO:0000259" key="1">
    <source>
        <dbReference type="Pfam" id="PF13577"/>
    </source>
</evidence>
<dbReference type="EMBL" id="BAABEO010000015">
    <property type="protein sequence ID" value="GAA3684428.1"/>
    <property type="molecule type" value="Genomic_DNA"/>
</dbReference>
<dbReference type="Gene3D" id="3.10.450.50">
    <property type="match status" value="1"/>
</dbReference>
<dbReference type="SUPFAM" id="SSF54427">
    <property type="entry name" value="NTF2-like"/>
    <property type="match status" value="1"/>
</dbReference>
<keyword evidence="3" id="KW-1185">Reference proteome</keyword>
<dbReference type="Proteomes" id="UP001500752">
    <property type="component" value="Unassembled WGS sequence"/>
</dbReference>
<name>A0ABP7CDK8_9MICC</name>
<reference evidence="3" key="1">
    <citation type="journal article" date="2019" name="Int. J. Syst. Evol. Microbiol.">
        <title>The Global Catalogue of Microorganisms (GCM) 10K type strain sequencing project: providing services to taxonomists for standard genome sequencing and annotation.</title>
        <authorList>
            <consortium name="The Broad Institute Genomics Platform"/>
            <consortium name="The Broad Institute Genome Sequencing Center for Infectious Disease"/>
            <person name="Wu L."/>
            <person name="Ma J."/>
        </authorList>
    </citation>
    <scope>NUCLEOTIDE SEQUENCE [LARGE SCALE GENOMIC DNA]</scope>
    <source>
        <strain evidence="3">JCM 30742</strain>
    </source>
</reference>
<dbReference type="InterPro" id="IPR037401">
    <property type="entry name" value="SnoaL-like"/>
</dbReference>
<sequence length="183" mass="19580">MVTTSRPRATVAGLEARLRVLEAADSVRWVMGRYFQLCDVPNPELDLDELGSLFAPDAVWEGTGRDYQGKFGRHAGREAIVAMLAGYLPPSEHFTANAHVLGEGRINVTGSTAHGTWIMQQLSAHADGSSELAAARLNVDFALDGALATISRFRTERLFATPLDGTPVDIPSTATLSTAGTAR</sequence>